<dbReference type="RefSeq" id="WP_246085677.1">
    <property type="nucleotide sequence ID" value="NZ_BAAARZ010000041.1"/>
</dbReference>
<feature type="transmembrane region" description="Helical" evidence="2">
    <location>
        <begin position="42"/>
        <end position="68"/>
    </location>
</feature>
<evidence type="ECO:0000256" key="1">
    <source>
        <dbReference type="SAM" id="MobiDB-lite"/>
    </source>
</evidence>
<evidence type="ECO:0000313" key="3">
    <source>
        <dbReference type="EMBL" id="GEC18476.1"/>
    </source>
</evidence>
<reference evidence="3 4" key="1">
    <citation type="submission" date="2019-06" db="EMBL/GenBank/DDBJ databases">
        <title>Whole genome shotgun sequence of Pseudonocardia hydrocarbonoxydans NBRC 14498.</title>
        <authorList>
            <person name="Hosoyama A."/>
            <person name="Uohara A."/>
            <person name="Ohji S."/>
            <person name="Ichikawa N."/>
        </authorList>
    </citation>
    <scope>NUCLEOTIDE SEQUENCE [LARGE SCALE GENOMIC DNA]</scope>
    <source>
        <strain evidence="3 4">NBRC 14498</strain>
    </source>
</reference>
<evidence type="ECO:0008006" key="5">
    <source>
        <dbReference type="Google" id="ProtNLM"/>
    </source>
</evidence>
<sequence length="222" mass="22984">MTVSMDKSASPEQPVEPPPASGALRRRSRSAVARSSGGDRSLLVLLGLVLLAAGVLVALLAYGVFGTARAGRPLLDPVVVDLLRAQPLVARLVAIAAGLLLLVLGLTRAARSLRPERKPDLVIDRGPTTAITVSSSAAADALAAQAAELPGVGRARARMVGTEDAPALRVWVWLADDADVRDVLEKLHGQVLTSARTSLGLVALPVAVRLELDQSTAGPRVA</sequence>
<feature type="compositionally biased region" description="Polar residues" evidence="1">
    <location>
        <begin position="1"/>
        <end position="11"/>
    </location>
</feature>
<keyword evidence="2" id="KW-1133">Transmembrane helix</keyword>
<feature type="region of interest" description="Disordered" evidence="1">
    <location>
        <begin position="1"/>
        <end position="32"/>
    </location>
</feature>
<organism evidence="3 4">
    <name type="scientific">Pseudonocardia hydrocarbonoxydans</name>
    <dbReference type="NCBI Taxonomy" id="76726"/>
    <lineage>
        <taxon>Bacteria</taxon>
        <taxon>Bacillati</taxon>
        <taxon>Actinomycetota</taxon>
        <taxon>Actinomycetes</taxon>
        <taxon>Pseudonocardiales</taxon>
        <taxon>Pseudonocardiaceae</taxon>
        <taxon>Pseudonocardia</taxon>
    </lineage>
</organism>
<dbReference type="EMBL" id="BJNG01000005">
    <property type="protein sequence ID" value="GEC18476.1"/>
    <property type="molecule type" value="Genomic_DNA"/>
</dbReference>
<gene>
    <name evidence="3" type="ORF">PHY01_07590</name>
</gene>
<feature type="transmembrane region" description="Helical" evidence="2">
    <location>
        <begin position="88"/>
        <end position="107"/>
    </location>
</feature>
<keyword evidence="4" id="KW-1185">Reference proteome</keyword>
<name>A0A4Y3WM76_9PSEU</name>
<keyword evidence="2" id="KW-0472">Membrane</keyword>
<evidence type="ECO:0000256" key="2">
    <source>
        <dbReference type="SAM" id="Phobius"/>
    </source>
</evidence>
<evidence type="ECO:0000313" key="4">
    <source>
        <dbReference type="Proteomes" id="UP000320338"/>
    </source>
</evidence>
<dbReference type="AlphaFoldDB" id="A0A4Y3WM76"/>
<comment type="caution">
    <text evidence="3">The sequence shown here is derived from an EMBL/GenBank/DDBJ whole genome shotgun (WGS) entry which is preliminary data.</text>
</comment>
<proteinExistence type="predicted"/>
<accession>A0A4Y3WM76</accession>
<keyword evidence="2" id="KW-0812">Transmembrane</keyword>
<dbReference type="Proteomes" id="UP000320338">
    <property type="component" value="Unassembled WGS sequence"/>
</dbReference>
<protein>
    <recommendedName>
        <fullName evidence="5">Alkaline shock response membrane anchor protein AmaP</fullName>
    </recommendedName>
</protein>